<gene>
    <name evidence="1" type="ORF">SDC9_13491</name>
</gene>
<comment type="caution">
    <text evidence="1">The sequence shown here is derived from an EMBL/GenBank/DDBJ whole genome shotgun (WGS) entry which is preliminary data.</text>
</comment>
<evidence type="ECO:0000313" key="1">
    <source>
        <dbReference type="EMBL" id="MPL67788.1"/>
    </source>
</evidence>
<dbReference type="InterPro" id="IPR046745">
    <property type="entry name" value="DUF6675"/>
</dbReference>
<dbReference type="EMBL" id="VSSQ01000038">
    <property type="protein sequence ID" value="MPL67788.1"/>
    <property type="molecule type" value="Genomic_DNA"/>
</dbReference>
<reference evidence="1" key="1">
    <citation type="submission" date="2019-08" db="EMBL/GenBank/DDBJ databases">
        <authorList>
            <person name="Kucharzyk K."/>
            <person name="Murdoch R.W."/>
            <person name="Higgins S."/>
            <person name="Loffler F."/>
        </authorList>
    </citation>
    <scope>NUCLEOTIDE SEQUENCE</scope>
</reference>
<accession>A0A644TLF7</accession>
<dbReference type="Pfam" id="PF20380">
    <property type="entry name" value="DUF6675"/>
    <property type="match status" value="1"/>
</dbReference>
<name>A0A644TLF7_9ZZZZ</name>
<protein>
    <submittedName>
        <fullName evidence="1">Uncharacterized protein</fullName>
    </submittedName>
</protein>
<dbReference type="AlphaFoldDB" id="A0A644TLF7"/>
<organism evidence="1">
    <name type="scientific">bioreactor metagenome</name>
    <dbReference type="NCBI Taxonomy" id="1076179"/>
    <lineage>
        <taxon>unclassified sequences</taxon>
        <taxon>metagenomes</taxon>
        <taxon>ecological metagenomes</taxon>
    </lineage>
</organism>
<proteinExistence type="predicted"/>
<sequence length="294" mass="31658">MKYFPAAFSTTLALILLTVLAAVPLFAQTSPLPAAADIYPANSLKGAGLPVLAADSGLGGSLRLRPRLEDLSLPFGIPDSIKDKELRIEALALLPAGQAYPRLSQKAILDELSAILCSPESLTGLEYWSASRGKMRLLYETVYKIDSKSARKPVNIPSRADAIALGPGGSLEFLALQKDTSFGTNVFGYTLGRGGESLLLTNENLTVLRYLMLPFVNPGRMQSRLWVIPCREGLLLYFISTIESINIAVERTIESAENRALALLGWLSREALKTGLGGEIELPVNMKTIGAGKP</sequence>